<protein>
    <recommendedName>
        <fullName evidence="6">CFEM domain-containing protein</fullName>
    </recommendedName>
</protein>
<evidence type="ECO:0000256" key="1">
    <source>
        <dbReference type="ARBA" id="ARBA00004613"/>
    </source>
</evidence>
<evidence type="ECO:0000313" key="8">
    <source>
        <dbReference type="Proteomes" id="UP000559027"/>
    </source>
</evidence>
<feature type="signal peptide" evidence="5">
    <location>
        <begin position="1"/>
        <end position="20"/>
    </location>
</feature>
<dbReference type="OrthoDB" id="4505683at2759"/>
<evidence type="ECO:0000256" key="4">
    <source>
        <dbReference type="ARBA" id="ARBA00023157"/>
    </source>
</evidence>
<keyword evidence="8" id="KW-1185">Reference proteome</keyword>
<evidence type="ECO:0000256" key="5">
    <source>
        <dbReference type="SAM" id="SignalP"/>
    </source>
</evidence>
<keyword evidence="2" id="KW-0964">Secreted</keyword>
<dbReference type="AlphaFoldDB" id="A0A8H5GFB9"/>
<dbReference type="Pfam" id="PF05730">
    <property type="entry name" value="CFEM"/>
    <property type="match status" value="1"/>
</dbReference>
<dbReference type="GO" id="GO:0005576">
    <property type="term" value="C:extracellular region"/>
    <property type="evidence" value="ECO:0007669"/>
    <property type="project" value="UniProtKB-SubCell"/>
</dbReference>
<dbReference type="EMBL" id="JAACJO010000001">
    <property type="protein sequence ID" value="KAF5363761.1"/>
    <property type="molecule type" value="Genomic_DNA"/>
</dbReference>
<proteinExistence type="predicted"/>
<gene>
    <name evidence="7" type="ORF">D9756_001109</name>
</gene>
<dbReference type="PROSITE" id="PS52012">
    <property type="entry name" value="CFEM"/>
    <property type="match status" value="1"/>
</dbReference>
<organism evidence="7 8">
    <name type="scientific">Leucocoprinus leucothites</name>
    <dbReference type="NCBI Taxonomy" id="201217"/>
    <lineage>
        <taxon>Eukaryota</taxon>
        <taxon>Fungi</taxon>
        <taxon>Dikarya</taxon>
        <taxon>Basidiomycota</taxon>
        <taxon>Agaricomycotina</taxon>
        <taxon>Agaricomycetes</taxon>
        <taxon>Agaricomycetidae</taxon>
        <taxon>Agaricales</taxon>
        <taxon>Agaricineae</taxon>
        <taxon>Agaricaceae</taxon>
        <taxon>Leucocoprinus</taxon>
    </lineage>
</organism>
<evidence type="ECO:0000256" key="3">
    <source>
        <dbReference type="ARBA" id="ARBA00022729"/>
    </source>
</evidence>
<evidence type="ECO:0000256" key="2">
    <source>
        <dbReference type="ARBA" id="ARBA00022525"/>
    </source>
</evidence>
<keyword evidence="4" id="KW-1015">Disulfide bond</keyword>
<keyword evidence="3 5" id="KW-0732">Signal</keyword>
<feature type="chain" id="PRO_5034411645" description="CFEM domain-containing protein" evidence="5">
    <location>
        <begin position="21"/>
        <end position="91"/>
    </location>
</feature>
<accession>A0A8H5GFB9</accession>
<reference evidence="7 8" key="1">
    <citation type="journal article" date="2020" name="ISME J.">
        <title>Uncovering the hidden diversity of litter-decomposition mechanisms in mushroom-forming fungi.</title>
        <authorList>
            <person name="Floudas D."/>
            <person name="Bentzer J."/>
            <person name="Ahren D."/>
            <person name="Johansson T."/>
            <person name="Persson P."/>
            <person name="Tunlid A."/>
        </authorList>
    </citation>
    <scope>NUCLEOTIDE SEQUENCE [LARGE SCALE GENOMIC DNA]</scope>
    <source>
        <strain evidence="7 8">CBS 146.42</strain>
    </source>
</reference>
<dbReference type="Proteomes" id="UP000559027">
    <property type="component" value="Unassembled WGS sequence"/>
</dbReference>
<sequence>MLFNTKLVALILLTVGLVQAELTPCIQGCSQKAAQENGCGSFANRDCVCTNKKFQQQAHNCIADTRPGNAFGCKSDDMAKAKQLEAQNCGH</sequence>
<dbReference type="InterPro" id="IPR008427">
    <property type="entry name" value="Extracellular_membr_CFEM_dom"/>
</dbReference>
<comment type="subcellular location">
    <subcellularLocation>
        <location evidence="1">Secreted</location>
    </subcellularLocation>
</comment>
<comment type="caution">
    <text evidence="7">The sequence shown here is derived from an EMBL/GenBank/DDBJ whole genome shotgun (WGS) entry which is preliminary data.</text>
</comment>
<evidence type="ECO:0000313" key="7">
    <source>
        <dbReference type="EMBL" id="KAF5363761.1"/>
    </source>
</evidence>
<name>A0A8H5GFB9_9AGAR</name>
<evidence type="ECO:0000259" key="6">
    <source>
        <dbReference type="PROSITE" id="PS52012"/>
    </source>
</evidence>
<feature type="domain" description="CFEM" evidence="6">
    <location>
        <begin position="1"/>
        <end position="91"/>
    </location>
</feature>